<dbReference type="Proteomes" id="UP000011529">
    <property type="component" value="Unassembled WGS sequence"/>
</dbReference>
<proteinExistence type="predicted"/>
<comment type="caution">
    <text evidence="1">The sequence shown here is derived from an EMBL/GenBank/DDBJ whole genome shotgun (WGS) entry which is preliminary data.</text>
</comment>
<dbReference type="PATRIC" id="fig|1263867.3.peg.5476"/>
<sequence length="53" mass="5930">MTHQGTREFVRQKSLSSQSNNLLIGKVGLFGPLFDARTVNQMSDGIFSVRCRT</sequence>
<protein>
    <submittedName>
        <fullName evidence="1">Uncharacterized protein</fullName>
    </submittedName>
</protein>
<reference evidence="1" key="2">
    <citation type="journal article" date="2013" name="Mar. Genomics">
        <title>Expression of sulfatases in Rhodopirellula baltica and the diversity of sulfatases in the genus Rhodopirellula.</title>
        <authorList>
            <person name="Wegner C.E."/>
            <person name="Richter-Heitmann T."/>
            <person name="Klindworth A."/>
            <person name="Klockow C."/>
            <person name="Richter M."/>
            <person name="Achstetter T."/>
            <person name="Glockner F.O."/>
            <person name="Harder J."/>
        </authorList>
    </citation>
    <scope>NUCLEOTIDE SEQUENCE [LARGE SCALE GENOMIC DNA]</scope>
    <source>
        <strain evidence="1">6C</strain>
    </source>
</reference>
<dbReference type="AlphaFoldDB" id="M2AW18"/>
<reference evidence="1" key="1">
    <citation type="submission" date="2012-11" db="EMBL/GenBank/DDBJ databases">
        <title>Permanent draft genomes of Rhodopirellula europaea strain SH398 and 6C.</title>
        <authorList>
            <person name="Richter M."/>
            <person name="Richter-Heitmann T."/>
            <person name="Frank C."/>
            <person name="Harder J."/>
            <person name="Glockner F.O."/>
        </authorList>
    </citation>
    <scope>NUCLEOTIDE SEQUENCE</scope>
    <source>
        <strain evidence="1">6C</strain>
    </source>
</reference>
<dbReference type="EMBL" id="ANMO01000228">
    <property type="protein sequence ID" value="EMB14194.1"/>
    <property type="molecule type" value="Genomic_DNA"/>
</dbReference>
<accession>M2AW18</accession>
<evidence type="ECO:0000313" key="1">
    <source>
        <dbReference type="EMBL" id="EMB14194.1"/>
    </source>
</evidence>
<keyword evidence="2" id="KW-1185">Reference proteome</keyword>
<organism evidence="1 2">
    <name type="scientific">Rhodopirellula europaea 6C</name>
    <dbReference type="NCBI Taxonomy" id="1263867"/>
    <lineage>
        <taxon>Bacteria</taxon>
        <taxon>Pseudomonadati</taxon>
        <taxon>Planctomycetota</taxon>
        <taxon>Planctomycetia</taxon>
        <taxon>Pirellulales</taxon>
        <taxon>Pirellulaceae</taxon>
        <taxon>Rhodopirellula</taxon>
    </lineage>
</organism>
<name>M2AW18_9BACT</name>
<evidence type="ECO:0000313" key="2">
    <source>
        <dbReference type="Proteomes" id="UP000011529"/>
    </source>
</evidence>
<gene>
    <name evidence="1" type="ORF">RE6C_05112</name>
</gene>